<dbReference type="Proteomes" id="UP000054771">
    <property type="component" value="Unassembled WGS sequence"/>
</dbReference>
<dbReference type="Pfam" id="PF14226">
    <property type="entry name" value="DIOX_N"/>
    <property type="match status" value="1"/>
</dbReference>
<evidence type="ECO:0000259" key="6">
    <source>
        <dbReference type="PROSITE" id="PS51471"/>
    </source>
</evidence>
<gene>
    <name evidence="7" type="ORF">ASPCAL02121</name>
</gene>
<keyword evidence="2 5" id="KW-0479">Metal-binding</keyword>
<keyword evidence="4 5" id="KW-0408">Iron</keyword>
<dbReference type="PANTHER" id="PTHR10209">
    <property type="entry name" value="OXIDOREDUCTASE, 2OG-FE II OXYGENASE FAMILY PROTEIN"/>
    <property type="match status" value="1"/>
</dbReference>
<evidence type="ECO:0000256" key="3">
    <source>
        <dbReference type="ARBA" id="ARBA00023002"/>
    </source>
</evidence>
<reference evidence="8" key="1">
    <citation type="journal article" date="2016" name="Genome Announc.">
        <title>Draft genome sequences of fungus Aspergillus calidoustus.</title>
        <authorList>
            <person name="Horn F."/>
            <person name="Linde J."/>
            <person name="Mattern D.J."/>
            <person name="Walther G."/>
            <person name="Guthke R."/>
            <person name="Scherlach K."/>
            <person name="Martin K."/>
            <person name="Brakhage A.A."/>
            <person name="Petzke L."/>
            <person name="Valiante V."/>
        </authorList>
    </citation>
    <scope>NUCLEOTIDE SEQUENCE [LARGE SCALE GENOMIC DNA]</scope>
    <source>
        <strain evidence="8">SF006504</strain>
    </source>
</reference>
<keyword evidence="8" id="KW-1185">Reference proteome</keyword>
<dbReference type="InterPro" id="IPR044861">
    <property type="entry name" value="IPNS-like_FE2OG_OXY"/>
</dbReference>
<sequence>MDLPVVDFSSWTTSQDEASRRPVAQQLVEACQQVGFVRIINHSLPETTLDNAFDCMKRLFALPEEEKMKARHPEGWAVHRGYSWPGLEKVTQVKSSAEYEEVRNGLRKVPDVKEVYDIGSDDCAAQPNQWLPNSSLPGFRAFMTKFYWECDRVGREILQALALGLNLEDIDYLTRKHGGHDNQLRLLHYLAVPAEDLESERVSRCAAHTDWSSITMLFQDDCGGLEVEDISRPGTFRPASPVRNSIIVNVGDLLQRSTSFHKSSSWATGAFGPVQRSESDDARTILDSLLHVAR</sequence>
<evidence type="ECO:0000256" key="2">
    <source>
        <dbReference type="ARBA" id="ARBA00022723"/>
    </source>
</evidence>
<dbReference type="SUPFAM" id="SSF51197">
    <property type="entry name" value="Clavaminate synthase-like"/>
    <property type="match status" value="1"/>
</dbReference>
<dbReference type="GO" id="GO:0046872">
    <property type="term" value="F:metal ion binding"/>
    <property type="evidence" value="ECO:0007669"/>
    <property type="project" value="UniProtKB-KW"/>
</dbReference>
<dbReference type="OrthoDB" id="288590at2759"/>
<feature type="domain" description="Fe2OG dioxygenase" evidence="6">
    <location>
        <begin position="180"/>
        <end position="294"/>
    </location>
</feature>
<evidence type="ECO:0000256" key="4">
    <source>
        <dbReference type="ARBA" id="ARBA00023004"/>
    </source>
</evidence>
<evidence type="ECO:0000256" key="5">
    <source>
        <dbReference type="RuleBase" id="RU003682"/>
    </source>
</evidence>
<dbReference type="GO" id="GO:0044283">
    <property type="term" value="P:small molecule biosynthetic process"/>
    <property type="evidence" value="ECO:0007669"/>
    <property type="project" value="UniProtKB-ARBA"/>
</dbReference>
<dbReference type="Gene3D" id="2.60.120.330">
    <property type="entry name" value="B-lactam Antibiotic, Isopenicillin N Synthase, Chain"/>
    <property type="match status" value="1"/>
</dbReference>
<keyword evidence="3 5" id="KW-0560">Oxidoreductase</keyword>
<dbReference type="STRING" id="454130.A0A0U4ZU80"/>
<dbReference type="InterPro" id="IPR005123">
    <property type="entry name" value="Oxoglu/Fe-dep_dioxygenase_dom"/>
</dbReference>
<organism evidence="7 8">
    <name type="scientific">Aspergillus calidoustus</name>
    <dbReference type="NCBI Taxonomy" id="454130"/>
    <lineage>
        <taxon>Eukaryota</taxon>
        <taxon>Fungi</taxon>
        <taxon>Dikarya</taxon>
        <taxon>Ascomycota</taxon>
        <taxon>Pezizomycotina</taxon>
        <taxon>Eurotiomycetes</taxon>
        <taxon>Eurotiomycetidae</taxon>
        <taxon>Eurotiales</taxon>
        <taxon>Aspergillaceae</taxon>
        <taxon>Aspergillus</taxon>
        <taxon>Aspergillus subgen. Nidulantes</taxon>
    </lineage>
</organism>
<dbReference type="Pfam" id="PF03171">
    <property type="entry name" value="2OG-FeII_Oxy"/>
    <property type="match status" value="1"/>
</dbReference>
<dbReference type="GO" id="GO:0016491">
    <property type="term" value="F:oxidoreductase activity"/>
    <property type="evidence" value="ECO:0007669"/>
    <property type="project" value="UniProtKB-KW"/>
</dbReference>
<accession>A0A0U4ZU80</accession>
<dbReference type="PANTHER" id="PTHR10209:SF881">
    <property type="entry name" value="FI07970P-RELATED"/>
    <property type="match status" value="1"/>
</dbReference>
<evidence type="ECO:0000313" key="8">
    <source>
        <dbReference type="Proteomes" id="UP000054771"/>
    </source>
</evidence>
<evidence type="ECO:0000256" key="1">
    <source>
        <dbReference type="ARBA" id="ARBA00008056"/>
    </source>
</evidence>
<proteinExistence type="inferred from homology"/>
<dbReference type="OMA" id="ARCPAHT"/>
<dbReference type="EMBL" id="CDMC01000002">
    <property type="protein sequence ID" value="CEN59677.1"/>
    <property type="molecule type" value="Genomic_DNA"/>
</dbReference>
<dbReference type="InterPro" id="IPR026992">
    <property type="entry name" value="DIOX_N"/>
</dbReference>
<protein>
    <submittedName>
        <fullName evidence="7">Putative Isopenicillin N synthase</fullName>
    </submittedName>
</protein>
<comment type="similarity">
    <text evidence="1 5">Belongs to the iron/ascorbate-dependent oxidoreductase family.</text>
</comment>
<dbReference type="PROSITE" id="PS51471">
    <property type="entry name" value="FE2OG_OXY"/>
    <property type="match status" value="1"/>
</dbReference>
<dbReference type="AlphaFoldDB" id="A0A0U4ZU80"/>
<dbReference type="InterPro" id="IPR027443">
    <property type="entry name" value="IPNS-like_sf"/>
</dbReference>
<name>A0A0U4ZU80_ASPCI</name>
<evidence type="ECO:0000313" key="7">
    <source>
        <dbReference type="EMBL" id="CEN59677.1"/>
    </source>
</evidence>